<evidence type="ECO:0000313" key="3">
    <source>
        <dbReference type="EMBL" id="GMA96381.1"/>
    </source>
</evidence>
<dbReference type="PANTHER" id="PTHR43433">
    <property type="entry name" value="HYDROLASE, ALPHA/BETA FOLD FAMILY PROTEIN"/>
    <property type="match status" value="1"/>
</dbReference>
<name>A0ABQ6KD72_9MICO</name>
<feature type="transmembrane region" description="Helical" evidence="1">
    <location>
        <begin position="153"/>
        <end position="172"/>
    </location>
</feature>
<dbReference type="InterPro" id="IPR050471">
    <property type="entry name" value="AB_hydrolase"/>
</dbReference>
<accession>A0ABQ6KD72</accession>
<keyword evidence="3" id="KW-0378">Hydrolase</keyword>
<comment type="caution">
    <text evidence="3">The sequence shown here is derived from an EMBL/GenBank/DDBJ whole genome shotgun (WGS) entry which is preliminary data.</text>
</comment>
<dbReference type="InterPro" id="IPR029058">
    <property type="entry name" value="AB_hydrolase_fold"/>
</dbReference>
<evidence type="ECO:0000256" key="1">
    <source>
        <dbReference type="SAM" id="Phobius"/>
    </source>
</evidence>
<proteinExistence type="predicted"/>
<dbReference type="SUPFAM" id="SSF53474">
    <property type="entry name" value="alpha/beta-Hydrolases"/>
    <property type="match status" value="1"/>
</dbReference>
<dbReference type="Pfam" id="PF12697">
    <property type="entry name" value="Abhydrolase_6"/>
    <property type="match status" value="1"/>
</dbReference>
<evidence type="ECO:0000259" key="2">
    <source>
        <dbReference type="Pfam" id="PF12697"/>
    </source>
</evidence>
<dbReference type="RefSeq" id="WP_284254974.1">
    <property type="nucleotide sequence ID" value="NZ_BAAAQO010000004.1"/>
</dbReference>
<dbReference type="Gene3D" id="3.40.50.1820">
    <property type="entry name" value="alpha/beta hydrolase"/>
    <property type="match status" value="1"/>
</dbReference>
<keyword evidence="1" id="KW-0472">Membrane</keyword>
<protein>
    <submittedName>
        <fullName evidence="3">Alpha/beta hydrolase</fullName>
    </submittedName>
</protein>
<dbReference type="GO" id="GO:0016787">
    <property type="term" value="F:hydrolase activity"/>
    <property type="evidence" value="ECO:0007669"/>
    <property type="project" value="UniProtKB-KW"/>
</dbReference>
<dbReference type="PANTHER" id="PTHR43433:SF10">
    <property type="entry name" value="AB HYDROLASE-1 DOMAIN-CONTAINING PROTEIN"/>
    <property type="match status" value="1"/>
</dbReference>
<gene>
    <name evidence="3" type="ORF">GCM10025881_32050</name>
</gene>
<keyword evidence="4" id="KW-1185">Reference proteome</keyword>
<sequence>MAATITPATEFATSSDGTRIAFDRAGTGPVLVLTDGALCSRDFGPARALQQAMSARFTAIAWDRRGRGESGDTAAYAVERELEDLHAVIDACGGDAFVFGQSSGAALAYRAAAAGIPMRKVAGFEAPWVGRKPGEDYLATLGDLIGRDERGKAVGYFLTTMVGGPAFLPFMLRLMGKPWRAMRDAAPTLAYDARIIGAAFTPPLDELARIGVPALVLAGGKSPARMTAAQEAVAAAIPGAQYRVLERQTHQVGEQALEPVLTAFFGG</sequence>
<dbReference type="Proteomes" id="UP001157034">
    <property type="component" value="Unassembled WGS sequence"/>
</dbReference>
<evidence type="ECO:0000313" key="4">
    <source>
        <dbReference type="Proteomes" id="UP001157034"/>
    </source>
</evidence>
<dbReference type="InterPro" id="IPR000073">
    <property type="entry name" value="AB_hydrolase_1"/>
</dbReference>
<organism evidence="3 4">
    <name type="scientific">Pseudolysinimonas kribbensis</name>
    <dbReference type="NCBI Taxonomy" id="433641"/>
    <lineage>
        <taxon>Bacteria</taxon>
        <taxon>Bacillati</taxon>
        <taxon>Actinomycetota</taxon>
        <taxon>Actinomycetes</taxon>
        <taxon>Micrococcales</taxon>
        <taxon>Microbacteriaceae</taxon>
        <taxon>Pseudolysinimonas</taxon>
    </lineage>
</organism>
<feature type="domain" description="AB hydrolase-1" evidence="2">
    <location>
        <begin position="40"/>
        <end position="250"/>
    </location>
</feature>
<keyword evidence="1" id="KW-1133">Transmembrane helix</keyword>
<keyword evidence="1" id="KW-0812">Transmembrane</keyword>
<dbReference type="EMBL" id="BSVB01000001">
    <property type="protein sequence ID" value="GMA96381.1"/>
    <property type="molecule type" value="Genomic_DNA"/>
</dbReference>
<reference evidence="4" key="1">
    <citation type="journal article" date="2019" name="Int. J. Syst. Evol. Microbiol.">
        <title>The Global Catalogue of Microorganisms (GCM) 10K type strain sequencing project: providing services to taxonomists for standard genome sequencing and annotation.</title>
        <authorList>
            <consortium name="The Broad Institute Genomics Platform"/>
            <consortium name="The Broad Institute Genome Sequencing Center for Infectious Disease"/>
            <person name="Wu L."/>
            <person name="Ma J."/>
        </authorList>
    </citation>
    <scope>NUCLEOTIDE SEQUENCE [LARGE SCALE GENOMIC DNA]</scope>
    <source>
        <strain evidence="4">NBRC 108894</strain>
    </source>
</reference>